<evidence type="ECO:0000256" key="4">
    <source>
        <dbReference type="SAM" id="SignalP"/>
    </source>
</evidence>
<dbReference type="CDD" id="cd02248">
    <property type="entry name" value="Peptidase_C1A"/>
    <property type="match status" value="1"/>
</dbReference>
<dbReference type="PROSITE" id="PS00639">
    <property type="entry name" value="THIOL_PROTEASE_HIS"/>
    <property type="match status" value="1"/>
</dbReference>
<sequence>MSPCIKQIFLLCALFCLVLCAPKWNQLNNYTFDQYITDFNKGYTPNSPEYHMRKTIFNKKLQAIISFNSLQGTYYKKGVNQFTDQSEQELENQTLGYVSSGQKSPFSSSSRLLSSTLSNVTLQELPASVDWREKNVVTPVKDQGKCGSCWAFASAATIESHAAIASGKLKTLSTQQLVSCAQNSYNCGGVGGCHGSIAELAFSYVQLFGITSDYKYSYSSYQGVEEGSCSFNPDKQSVEVMLDGYLKLTTNSYEDIMVALATVGPLAVAVDASKWHDYEGGVFDGCDYTANMNVNHAVVLVGYGTDEVEGDYWLVRNSWGTKFGENGYIRLRRESQTKCGVDYTPLKGQACKGQEAPTRVCGQCAILYDASYPLNVRVVG</sequence>
<dbReference type="InterPro" id="IPR000169">
    <property type="entry name" value="Pept_cys_AS"/>
</dbReference>
<organism evidence="7 8">
    <name type="scientific">Tetrahymena thermophila (strain SB210)</name>
    <dbReference type="NCBI Taxonomy" id="312017"/>
    <lineage>
        <taxon>Eukaryota</taxon>
        <taxon>Sar</taxon>
        <taxon>Alveolata</taxon>
        <taxon>Ciliophora</taxon>
        <taxon>Intramacronucleata</taxon>
        <taxon>Oligohymenophorea</taxon>
        <taxon>Hymenostomatida</taxon>
        <taxon>Tetrahymenina</taxon>
        <taxon>Tetrahymenidae</taxon>
        <taxon>Tetrahymena</taxon>
    </lineage>
</organism>
<dbReference type="SMART" id="SM00645">
    <property type="entry name" value="Pept_C1"/>
    <property type="match status" value="1"/>
</dbReference>
<accession>Q23G76</accession>
<dbReference type="AlphaFoldDB" id="Q23G76"/>
<keyword evidence="2" id="KW-0865">Zymogen</keyword>
<keyword evidence="7" id="KW-0645">Protease</keyword>
<dbReference type="SMART" id="SM00848">
    <property type="entry name" value="Inhibitor_I29"/>
    <property type="match status" value="1"/>
</dbReference>
<keyword evidence="4" id="KW-0732">Signal</keyword>
<dbReference type="InterPro" id="IPR013201">
    <property type="entry name" value="Prot_inhib_I29"/>
</dbReference>
<dbReference type="InterPro" id="IPR013128">
    <property type="entry name" value="Peptidase_C1A"/>
</dbReference>
<dbReference type="InParanoid" id="Q23G76"/>
<name>Q23G76_TETTS</name>
<dbReference type="InterPro" id="IPR038765">
    <property type="entry name" value="Papain-like_cys_pep_sf"/>
</dbReference>
<dbReference type="RefSeq" id="XP_001015629.1">
    <property type="nucleotide sequence ID" value="XM_001015629.3"/>
</dbReference>
<keyword evidence="8" id="KW-1185">Reference proteome</keyword>
<dbReference type="Proteomes" id="UP000009168">
    <property type="component" value="Unassembled WGS sequence"/>
</dbReference>
<evidence type="ECO:0000259" key="5">
    <source>
        <dbReference type="SMART" id="SM00645"/>
    </source>
</evidence>
<dbReference type="Pfam" id="PF08246">
    <property type="entry name" value="Inhibitor_I29"/>
    <property type="match status" value="1"/>
</dbReference>
<dbReference type="PRINTS" id="PR00705">
    <property type="entry name" value="PAPAIN"/>
</dbReference>
<evidence type="ECO:0000256" key="2">
    <source>
        <dbReference type="ARBA" id="ARBA00023145"/>
    </source>
</evidence>
<dbReference type="PROSITE" id="PS00139">
    <property type="entry name" value="THIOL_PROTEASE_CYS"/>
    <property type="match status" value="1"/>
</dbReference>
<dbReference type="eggNOG" id="KOG1543">
    <property type="taxonomic scope" value="Eukaryota"/>
</dbReference>
<protein>
    <submittedName>
        <fullName evidence="7">Papain family cysteine protease</fullName>
    </submittedName>
</protein>
<feature type="chain" id="PRO_5018564400" evidence="4">
    <location>
        <begin position="21"/>
        <end position="380"/>
    </location>
</feature>
<dbReference type="PANTHER" id="PTHR12411">
    <property type="entry name" value="CYSTEINE PROTEASE FAMILY C1-RELATED"/>
    <property type="match status" value="1"/>
</dbReference>
<dbReference type="EMBL" id="GG662704">
    <property type="protein sequence ID" value="EAR95384.1"/>
    <property type="molecule type" value="Genomic_DNA"/>
</dbReference>
<evidence type="ECO:0000256" key="3">
    <source>
        <dbReference type="ARBA" id="ARBA00023157"/>
    </source>
</evidence>
<dbReference type="OrthoDB" id="190265at2759"/>
<evidence type="ECO:0000256" key="1">
    <source>
        <dbReference type="ARBA" id="ARBA00008455"/>
    </source>
</evidence>
<keyword evidence="3" id="KW-1015">Disulfide bond</keyword>
<evidence type="ECO:0000313" key="8">
    <source>
        <dbReference type="Proteomes" id="UP000009168"/>
    </source>
</evidence>
<feature type="domain" description="Peptidase C1A papain C-terminal" evidence="5">
    <location>
        <begin position="125"/>
        <end position="349"/>
    </location>
</feature>
<dbReference type="Pfam" id="PF00112">
    <property type="entry name" value="Peptidase_C1"/>
    <property type="match status" value="1"/>
</dbReference>
<dbReference type="GO" id="GO:0008234">
    <property type="term" value="F:cysteine-type peptidase activity"/>
    <property type="evidence" value="ECO:0007669"/>
    <property type="project" value="InterPro"/>
</dbReference>
<dbReference type="HOGENOM" id="CLU_012184_1_2_1"/>
<gene>
    <name evidence="7" type="ORF">TTHERM_00075890</name>
</gene>
<dbReference type="InterPro" id="IPR039417">
    <property type="entry name" value="Peptidase_C1A_papain-like"/>
</dbReference>
<evidence type="ECO:0000313" key="7">
    <source>
        <dbReference type="EMBL" id="EAR95384.1"/>
    </source>
</evidence>
<reference evidence="8" key="1">
    <citation type="journal article" date="2006" name="PLoS Biol.">
        <title>Macronuclear genome sequence of the ciliate Tetrahymena thermophila, a model eukaryote.</title>
        <authorList>
            <person name="Eisen J.A."/>
            <person name="Coyne R.S."/>
            <person name="Wu M."/>
            <person name="Wu D."/>
            <person name="Thiagarajan M."/>
            <person name="Wortman J.R."/>
            <person name="Badger J.H."/>
            <person name="Ren Q."/>
            <person name="Amedeo P."/>
            <person name="Jones K.M."/>
            <person name="Tallon L.J."/>
            <person name="Delcher A.L."/>
            <person name="Salzberg S.L."/>
            <person name="Silva J.C."/>
            <person name="Haas B.J."/>
            <person name="Majoros W.H."/>
            <person name="Farzad M."/>
            <person name="Carlton J.M."/>
            <person name="Smith R.K. Jr."/>
            <person name="Garg J."/>
            <person name="Pearlman R.E."/>
            <person name="Karrer K.M."/>
            <person name="Sun L."/>
            <person name="Manning G."/>
            <person name="Elde N.C."/>
            <person name="Turkewitz A.P."/>
            <person name="Asai D.J."/>
            <person name="Wilkes D.E."/>
            <person name="Wang Y."/>
            <person name="Cai H."/>
            <person name="Collins K."/>
            <person name="Stewart B.A."/>
            <person name="Lee S.R."/>
            <person name="Wilamowska K."/>
            <person name="Weinberg Z."/>
            <person name="Ruzzo W.L."/>
            <person name="Wloga D."/>
            <person name="Gaertig J."/>
            <person name="Frankel J."/>
            <person name="Tsao C.-C."/>
            <person name="Gorovsky M.A."/>
            <person name="Keeling P.J."/>
            <person name="Waller R.F."/>
            <person name="Patron N.J."/>
            <person name="Cherry J.M."/>
            <person name="Stover N.A."/>
            <person name="Krieger C.J."/>
            <person name="del Toro C."/>
            <person name="Ryder H.F."/>
            <person name="Williamson S.C."/>
            <person name="Barbeau R.A."/>
            <person name="Hamilton E.P."/>
            <person name="Orias E."/>
        </authorList>
    </citation>
    <scope>NUCLEOTIDE SEQUENCE [LARGE SCALE GENOMIC DNA]</scope>
    <source>
        <strain evidence="8">SB210</strain>
    </source>
</reference>
<feature type="signal peptide" evidence="4">
    <location>
        <begin position="1"/>
        <end position="20"/>
    </location>
</feature>
<dbReference type="InterPro" id="IPR025661">
    <property type="entry name" value="Pept_asp_AS"/>
</dbReference>
<proteinExistence type="inferred from homology"/>
<dbReference type="InterPro" id="IPR000668">
    <property type="entry name" value="Peptidase_C1A_C"/>
</dbReference>
<dbReference type="SUPFAM" id="SSF54001">
    <property type="entry name" value="Cysteine proteinases"/>
    <property type="match status" value="1"/>
</dbReference>
<comment type="similarity">
    <text evidence="1">Belongs to the peptidase C1 family.</text>
</comment>
<dbReference type="Gene3D" id="3.90.70.10">
    <property type="entry name" value="Cysteine proteinases"/>
    <property type="match status" value="1"/>
</dbReference>
<dbReference type="InterPro" id="IPR025660">
    <property type="entry name" value="Pept_his_AS"/>
</dbReference>
<dbReference type="GO" id="GO:0006508">
    <property type="term" value="P:proteolysis"/>
    <property type="evidence" value="ECO:0007669"/>
    <property type="project" value="UniProtKB-KW"/>
</dbReference>
<dbReference type="OMA" id="NLTHEMI"/>
<dbReference type="GeneID" id="7845829"/>
<keyword evidence="7" id="KW-0378">Hydrolase</keyword>
<evidence type="ECO:0000259" key="6">
    <source>
        <dbReference type="SMART" id="SM00848"/>
    </source>
</evidence>
<dbReference type="KEGG" id="tet:TTHERM_00075890"/>
<feature type="domain" description="Cathepsin propeptide inhibitor" evidence="6">
    <location>
        <begin position="32"/>
        <end position="90"/>
    </location>
</feature>
<dbReference type="PROSITE" id="PS00640">
    <property type="entry name" value="THIOL_PROTEASE_ASN"/>
    <property type="match status" value="1"/>
</dbReference>